<dbReference type="InterPro" id="IPR001867">
    <property type="entry name" value="OmpR/PhoB-type_DNA-bd"/>
</dbReference>
<dbReference type="InterPro" id="IPR011990">
    <property type="entry name" value="TPR-like_helical_dom_sf"/>
</dbReference>
<dbReference type="SMART" id="SM00862">
    <property type="entry name" value="Trans_reg_C"/>
    <property type="match status" value="1"/>
</dbReference>
<dbReference type="PANTHER" id="PTHR35807:SF1">
    <property type="entry name" value="TRANSCRIPTIONAL REGULATOR REDD"/>
    <property type="match status" value="1"/>
</dbReference>
<dbReference type="PANTHER" id="PTHR35807">
    <property type="entry name" value="TRANSCRIPTIONAL REGULATOR REDD-RELATED"/>
    <property type="match status" value="1"/>
</dbReference>
<accession>A0ABT1I628</accession>
<dbReference type="Gene3D" id="1.10.10.10">
    <property type="entry name" value="Winged helix-like DNA-binding domain superfamily/Winged helix DNA-binding domain"/>
    <property type="match status" value="1"/>
</dbReference>
<evidence type="ECO:0000256" key="1">
    <source>
        <dbReference type="ARBA" id="ARBA00005820"/>
    </source>
</evidence>
<keyword evidence="9" id="KW-1185">Reference proteome</keyword>
<dbReference type="PROSITE" id="PS51755">
    <property type="entry name" value="OMPR_PHOB"/>
    <property type="match status" value="1"/>
</dbReference>
<dbReference type="SUPFAM" id="SSF48452">
    <property type="entry name" value="TPR-like"/>
    <property type="match status" value="1"/>
</dbReference>
<dbReference type="PRINTS" id="PR00364">
    <property type="entry name" value="DISEASERSIST"/>
</dbReference>
<comment type="similarity">
    <text evidence="1">Belongs to the AfsR/DnrI/RedD regulatory family.</text>
</comment>
<dbReference type="Gene3D" id="1.25.40.10">
    <property type="entry name" value="Tetratricopeptide repeat domain"/>
    <property type="match status" value="1"/>
</dbReference>
<evidence type="ECO:0000256" key="6">
    <source>
        <dbReference type="SAM" id="MobiDB-lite"/>
    </source>
</evidence>
<name>A0ABT1I628_9PSEU</name>
<feature type="region of interest" description="Disordered" evidence="6">
    <location>
        <begin position="593"/>
        <end position="645"/>
    </location>
</feature>
<dbReference type="InterPro" id="IPR002182">
    <property type="entry name" value="NB-ARC"/>
</dbReference>
<evidence type="ECO:0000256" key="3">
    <source>
        <dbReference type="ARBA" id="ARBA00023125"/>
    </source>
</evidence>
<dbReference type="CDD" id="cd00383">
    <property type="entry name" value="trans_reg_C"/>
    <property type="match status" value="1"/>
</dbReference>
<dbReference type="EMBL" id="JAMTCO010000001">
    <property type="protein sequence ID" value="MCP2268024.1"/>
    <property type="molecule type" value="Genomic_DNA"/>
</dbReference>
<keyword evidence="4" id="KW-0804">Transcription</keyword>
<evidence type="ECO:0000256" key="2">
    <source>
        <dbReference type="ARBA" id="ARBA00023015"/>
    </source>
</evidence>
<organism evidence="8 9">
    <name type="scientific">Actinokineospora diospyrosa</name>
    <dbReference type="NCBI Taxonomy" id="103728"/>
    <lineage>
        <taxon>Bacteria</taxon>
        <taxon>Bacillati</taxon>
        <taxon>Actinomycetota</taxon>
        <taxon>Actinomycetes</taxon>
        <taxon>Pseudonocardiales</taxon>
        <taxon>Pseudonocardiaceae</taxon>
        <taxon>Actinokineospora</taxon>
    </lineage>
</organism>
<feature type="region of interest" description="Disordered" evidence="6">
    <location>
        <begin position="241"/>
        <end position="262"/>
    </location>
</feature>
<protein>
    <submittedName>
        <fullName evidence="8">DNA-binding transcriptional activator of the SARP family</fullName>
    </submittedName>
</protein>
<dbReference type="SMART" id="SM01043">
    <property type="entry name" value="BTAD"/>
    <property type="match status" value="1"/>
</dbReference>
<reference evidence="8 9" key="1">
    <citation type="submission" date="2022-06" db="EMBL/GenBank/DDBJ databases">
        <title>Genomic Encyclopedia of Archaeal and Bacterial Type Strains, Phase II (KMG-II): from individual species to whole genera.</title>
        <authorList>
            <person name="Goeker M."/>
        </authorList>
    </citation>
    <scope>NUCLEOTIDE SEQUENCE [LARGE SCALE GENOMIC DNA]</scope>
    <source>
        <strain evidence="8 9">DSM 44255</strain>
    </source>
</reference>
<dbReference type="Pfam" id="PF00486">
    <property type="entry name" value="Trans_reg_C"/>
    <property type="match status" value="1"/>
</dbReference>
<dbReference type="SUPFAM" id="SSF52540">
    <property type="entry name" value="P-loop containing nucleoside triphosphate hydrolases"/>
    <property type="match status" value="1"/>
</dbReference>
<evidence type="ECO:0000313" key="8">
    <source>
        <dbReference type="EMBL" id="MCP2268024.1"/>
    </source>
</evidence>
<keyword evidence="3 5" id="KW-0238">DNA-binding</keyword>
<dbReference type="GO" id="GO:0003677">
    <property type="term" value="F:DNA binding"/>
    <property type="evidence" value="ECO:0007669"/>
    <property type="project" value="UniProtKB-KW"/>
</dbReference>
<dbReference type="Pfam" id="PF03704">
    <property type="entry name" value="BTAD"/>
    <property type="match status" value="1"/>
</dbReference>
<proteinExistence type="inferred from homology"/>
<comment type="caution">
    <text evidence="8">The sequence shown here is derived from an EMBL/GenBank/DDBJ whole genome shotgun (WGS) entry which is preliminary data.</text>
</comment>
<evidence type="ECO:0000259" key="7">
    <source>
        <dbReference type="PROSITE" id="PS51755"/>
    </source>
</evidence>
<feature type="domain" description="OmpR/PhoB-type" evidence="7">
    <location>
        <begin position="1"/>
        <end position="93"/>
    </location>
</feature>
<dbReference type="Gene3D" id="3.40.50.300">
    <property type="entry name" value="P-loop containing nucleotide triphosphate hydrolases"/>
    <property type="match status" value="1"/>
</dbReference>
<dbReference type="InterPro" id="IPR027417">
    <property type="entry name" value="P-loop_NTPase"/>
</dbReference>
<dbReference type="CDD" id="cd15831">
    <property type="entry name" value="BTAD"/>
    <property type="match status" value="1"/>
</dbReference>
<dbReference type="InterPro" id="IPR036388">
    <property type="entry name" value="WH-like_DNA-bd_sf"/>
</dbReference>
<feature type="compositionally biased region" description="Low complexity" evidence="6">
    <location>
        <begin position="249"/>
        <end position="262"/>
    </location>
</feature>
<dbReference type="Pfam" id="PF00931">
    <property type="entry name" value="NB-ARC"/>
    <property type="match status" value="1"/>
</dbReference>
<gene>
    <name evidence="8" type="ORF">LV75_000506</name>
</gene>
<dbReference type="InterPro" id="IPR005158">
    <property type="entry name" value="BTAD"/>
</dbReference>
<dbReference type="InterPro" id="IPR051677">
    <property type="entry name" value="AfsR-DnrI-RedD_regulator"/>
</dbReference>
<evidence type="ECO:0000256" key="5">
    <source>
        <dbReference type="PROSITE-ProRule" id="PRU01091"/>
    </source>
</evidence>
<feature type="DNA-binding region" description="OmpR/PhoB-type" evidence="5">
    <location>
        <begin position="1"/>
        <end position="93"/>
    </location>
</feature>
<dbReference type="SUPFAM" id="SSF46894">
    <property type="entry name" value="C-terminal effector domain of the bipartite response regulators"/>
    <property type="match status" value="1"/>
</dbReference>
<evidence type="ECO:0000313" key="9">
    <source>
        <dbReference type="Proteomes" id="UP001205185"/>
    </source>
</evidence>
<dbReference type="InterPro" id="IPR016032">
    <property type="entry name" value="Sig_transdc_resp-reg_C-effctor"/>
</dbReference>
<keyword evidence="2" id="KW-0805">Transcription regulation</keyword>
<feature type="compositionally biased region" description="Low complexity" evidence="6">
    <location>
        <begin position="613"/>
        <end position="628"/>
    </location>
</feature>
<evidence type="ECO:0000256" key="4">
    <source>
        <dbReference type="ARBA" id="ARBA00023163"/>
    </source>
</evidence>
<sequence length="645" mass="68792">MEFNLLGPVECRSGEQRVDLGPARQRGVLAALLYEPGRVVPTEQLIDRVWGEDRPRGVRNVLYTYLTRLRRALRQAGPAVSPRRESGGYLLDVPERDIDLHRFTAMVRAARVPDLAQERRAELLRSALDLWRGTPLENVAGAWADRVRTSLGHQRVSAAVELAEINLRRGRGRDVVQDMTELLPAHPLAEPLVGAMIKALAAEGRQAEALDVYQSARVRIADALGVEPAAELQELHLSLLRSRPPRPSGPTAASARSRCPRPAQLPAAMGPFVGRLEALRGLDSVLPDQPGAAVAVLTGMAGVGKSALATRWAHSVRHLFPDGQLYADLGAHTGAPADVVGVLTAFLRALGIPDNWIPTGLPEVAALYRTALADRRILVLLDDVPDSELVRPFVPGGQVCAVVATSRNRLDGLCARDGAVRLTLGPLDHYEATELLSRLIGPVAERDTAALTDLARLCDGLPLALRCAASRVSANPRRALADHVRELRAGNLLDLLALDEAHAGIRAEFRRSYDLLAPLEQHTFRLLGCAGPVGLTARELAEPLRANALVAARCADRLAAANLVEVTAAGRYRCRALLAEFAEELADHASLARTGTSEVGSGSGIRKARTAGTAVTPTQASATSPAATNSGVALPHAEATTGAIA</sequence>
<dbReference type="Proteomes" id="UP001205185">
    <property type="component" value="Unassembled WGS sequence"/>
</dbReference>